<dbReference type="EC" id="5.3.3.2" evidence="3 10"/>
<dbReference type="UniPathway" id="UPA00668"/>
<comment type="cofactor">
    <cofactor evidence="10">
        <name>Mn(2+)</name>
        <dbReference type="ChEBI" id="CHEBI:29035"/>
    </cofactor>
    <text evidence="10">Binds 1 Mn(2+) ion per subunit.</text>
</comment>
<keyword evidence="10" id="KW-0602">Photosynthesis</keyword>
<evidence type="ECO:0000256" key="4">
    <source>
        <dbReference type="ARBA" id="ARBA00022490"/>
    </source>
</evidence>
<evidence type="ECO:0000256" key="2">
    <source>
        <dbReference type="ARBA" id="ARBA00007579"/>
    </source>
</evidence>
<keyword evidence="10" id="KW-0149">Chlorophyll biosynthesis</keyword>
<evidence type="ECO:0000256" key="11">
    <source>
        <dbReference type="PIRSR" id="PIRSR018427-1"/>
    </source>
</evidence>
<dbReference type="Gene3D" id="3.90.79.10">
    <property type="entry name" value="Nucleoside Triphosphate Pyrophosphohydrolase"/>
    <property type="match status" value="1"/>
</dbReference>
<dbReference type="InterPro" id="IPR056375">
    <property type="entry name" value="Idi_bact"/>
</dbReference>
<dbReference type="NCBIfam" id="NF002995">
    <property type="entry name" value="PRK03759.1"/>
    <property type="match status" value="1"/>
</dbReference>
<dbReference type="eggNOG" id="COG1443">
    <property type="taxonomic scope" value="Bacteria"/>
</dbReference>
<comment type="function">
    <text evidence="10">Catalyzes the 1,3-allylic rearrangement of the homoallylic substrate isopentenyl (IPP) to its highly electrophilic allylic isomer, dimethylallyl diphosphate (DMAPP).</text>
</comment>
<evidence type="ECO:0000256" key="3">
    <source>
        <dbReference type="ARBA" id="ARBA00012057"/>
    </source>
</evidence>
<dbReference type="PANTHER" id="PTHR10885">
    <property type="entry name" value="ISOPENTENYL-DIPHOSPHATE DELTA-ISOMERASE"/>
    <property type="match status" value="1"/>
</dbReference>
<comment type="pathway">
    <text evidence="1 10">Isoprenoid biosynthesis; dimethylallyl diphosphate biosynthesis; dimethylallyl diphosphate from isopentenyl diphosphate: step 1/1.</text>
</comment>
<dbReference type="PIRSF" id="PIRSF018427">
    <property type="entry name" value="Isopntndiph_ism"/>
    <property type="match status" value="1"/>
</dbReference>
<keyword evidence="8 10" id="KW-0414">Isoprene biosynthesis</keyword>
<dbReference type="InterPro" id="IPR000086">
    <property type="entry name" value="NUDIX_hydrolase_dom"/>
</dbReference>
<feature type="binding site" evidence="10">
    <location>
        <position position="63"/>
    </location>
    <ligand>
        <name>Mn(2+)</name>
        <dbReference type="ChEBI" id="CHEBI:29035"/>
    </ligand>
</feature>
<dbReference type="InterPro" id="IPR015797">
    <property type="entry name" value="NUDIX_hydrolase-like_dom_sf"/>
</dbReference>
<dbReference type="Proteomes" id="UP000001591">
    <property type="component" value="Chromosome"/>
</dbReference>
<organism evidence="13 14">
    <name type="scientific">Rhodospirillum centenum (strain ATCC 51521 / SW)</name>
    <dbReference type="NCBI Taxonomy" id="414684"/>
    <lineage>
        <taxon>Bacteria</taxon>
        <taxon>Pseudomonadati</taxon>
        <taxon>Pseudomonadota</taxon>
        <taxon>Alphaproteobacteria</taxon>
        <taxon>Rhodospirillales</taxon>
        <taxon>Rhodospirillaceae</taxon>
        <taxon>Rhodospirillum</taxon>
    </lineage>
</organism>
<feature type="binding site" evidence="10">
    <location>
        <position position="26"/>
    </location>
    <ligand>
        <name>Mn(2+)</name>
        <dbReference type="ChEBI" id="CHEBI:29035"/>
    </ligand>
</feature>
<gene>
    <name evidence="10 13" type="primary">idi</name>
    <name evidence="13" type="ordered locus">RC1_2077</name>
</gene>
<dbReference type="STRING" id="414684.RC1_2077"/>
<evidence type="ECO:0000256" key="8">
    <source>
        <dbReference type="ARBA" id="ARBA00023229"/>
    </source>
</evidence>
<dbReference type="GO" id="GO:0009240">
    <property type="term" value="P:isopentenyl diphosphate biosynthetic process"/>
    <property type="evidence" value="ECO:0007669"/>
    <property type="project" value="TreeGrafter"/>
</dbReference>
<dbReference type="GO" id="GO:0015979">
    <property type="term" value="P:photosynthesis"/>
    <property type="evidence" value="ECO:0007669"/>
    <property type="project" value="UniProtKB-UniRule"/>
</dbReference>
<feature type="binding site" evidence="10">
    <location>
        <position position="81"/>
    </location>
    <ligand>
        <name>Mg(2+)</name>
        <dbReference type="ChEBI" id="CHEBI:18420"/>
    </ligand>
</feature>
<evidence type="ECO:0000313" key="13">
    <source>
        <dbReference type="EMBL" id="ACI99467.1"/>
    </source>
</evidence>
<evidence type="ECO:0000256" key="6">
    <source>
        <dbReference type="ARBA" id="ARBA00022842"/>
    </source>
</evidence>
<dbReference type="GO" id="GO:0004452">
    <property type="term" value="F:isopentenyl-diphosphate delta-isomerase activity"/>
    <property type="evidence" value="ECO:0007669"/>
    <property type="project" value="UniProtKB-UniRule"/>
</dbReference>
<evidence type="ECO:0000256" key="9">
    <source>
        <dbReference type="ARBA" id="ARBA00023235"/>
    </source>
</evidence>
<keyword evidence="5 10" id="KW-0479">Metal-binding</keyword>
<comment type="similarity">
    <text evidence="2 10">Belongs to the IPP isomerase type 1 family.</text>
</comment>
<evidence type="ECO:0000256" key="7">
    <source>
        <dbReference type="ARBA" id="ARBA00023211"/>
    </source>
</evidence>
<dbReference type="AlphaFoldDB" id="B6ITT1"/>
<dbReference type="GO" id="GO:0046872">
    <property type="term" value="F:metal ion binding"/>
    <property type="evidence" value="ECO:0007669"/>
    <property type="project" value="UniProtKB-KW"/>
</dbReference>
<feature type="binding site" evidence="10">
    <location>
        <position position="108"/>
    </location>
    <ligand>
        <name>Mn(2+)</name>
        <dbReference type="ChEBI" id="CHEBI:29035"/>
    </ligand>
</feature>
<comment type="subcellular location">
    <subcellularLocation>
        <location evidence="10">Cytoplasm</location>
    </subcellularLocation>
</comment>
<keyword evidence="7 10" id="KW-0464">Manganese</keyword>
<feature type="active site" evidence="10 11">
    <location>
        <position position="61"/>
    </location>
</feature>
<dbReference type="EMBL" id="CP000613">
    <property type="protein sequence ID" value="ACI99467.1"/>
    <property type="molecule type" value="Genomic_DNA"/>
</dbReference>
<accession>B6ITT1</accession>
<keyword evidence="9 10" id="KW-0413">Isomerase</keyword>
<proteinExistence type="inferred from homology"/>
<reference evidence="13 14" key="1">
    <citation type="journal article" date="2010" name="BMC Genomics">
        <title>Metabolic flexibility revealed in the genome of the cyst-forming alpha-1 proteobacterium Rhodospirillum centenum.</title>
        <authorList>
            <person name="Lu Y.K."/>
            <person name="Marden J."/>
            <person name="Han M."/>
            <person name="Swingley W.D."/>
            <person name="Mastrian S.D."/>
            <person name="Chowdhury S.R."/>
            <person name="Hao J."/>
            <person name="Helmy T."/>
            <person name="Kim S."/>
            <person name="Kurdoglu A.A."/>
            <person name="Matthies H.J."/>
            <person name="Rollo D."/>
            <person name="Stothard P."/>
            <person name="Blankenship R.E."/>
            <person name="Bauer C.E."/>
            <person name="Touchman J.W."/>
        </authorList>
    </citation>
    <scope>NUCLEOTIDE SEQUENCE [LARGE SCALE GENOMIC DNA]</scope>
    <source>
        <strain evidence="14">ATCC 51521 / SW</strain>
    </source>
</reference>
<dbReference type="NCBIfam" id="TIGR02150">
    <property type="entry name" value="IPP_isom_1"/>
    <property type="match status" value="1"/>
</dbReference>
<comment type="cofactor">
    <cofactor evidence="10">
        <name>Mg(2+)</name>
        <dbReference type="ChEBI" id="CHEBI:18420"/>
    </cofactor>
    <text evidence="10">Binds 1 Mg(2+) ion per subunit. The magnesium ion binds only when substrate is bound.</text>
</comment>
<feature type="binding site" evidence="10">
    <location>
        <position position="20"/>
    </location>
    <ligand>
        <name>Mn(2+)</name>
        <dbReference type="ChEBI" id="CHEBI:29035"/>
    </ligand>
</feature>
<dbReference type="GO" id="GO:0005737">
    <property type="term" value="C:cytoplasm"/>
    <property type="evidence" value="ECO:0007669"/>
    <property type="project" value="UniProtKB-SubCell"/>
</dbReference>
<evidence type="ECO:0000259" key="12">
    <source>
        <dbReference type="PROSITE" id="PS51462"/>
    </source>
</evidence>
<keyword evidence="4 10" id="KW-0963">Cytoplasm</keyword>
<comment type="pathway">
    <text evidence="10">Porphyrin-containing compound metabolism; chlorophyll biosynthesis.</text>
</comment>
<dbReference type="KEGG" id="rce:RC1_2077"/>
<dbReference type="SUPFAM" id="SSF55811">
    <property type="entry name" value="Nudix"/>
    <property type="match status" value="1"/>
</dbReference>
<dbReference type="Pfam" id="PF00293">
    <property type="entry name" value="NUDIX"/>
    <property type="match status" value="1"/>
</dbReference>
<evidence type="ECO:0000256" key="5">
    <source>
        <dbReference type="ARBA" id="ARBA00022723"/>
    </source>
</evidence>
<evidence type="ECO:0000313" key="14">
    <source>
        <dbReference type="Proteomes" id="UP000001591"/>
    </source>
</evidence>
<evidence type="ECO:0000256" key="10">
    <source>
        <dbReference type="HAMAP-Rule" id="MF_00202"/>
    </source>
</evidence>
<dbReference type="UniPathway" id="UPA00059">
    <property type="reaction ID" value="UER00104"/>
</dbReference>
<dbReference type="InterPro" id="IPR011876">
    <property type="entry name" value="IsopentenylPP_isomerase_typ1"/>
</dbReference>
<dbReference type="CDD" id="cd02885">
    <property type="entry name" value="NUDIX_IPP_Isomerase"/>
    <property type="match status" value="1"/>
</dbReference>
<feature type="domain" description="Nudix hydrolase" evidence="12">
    <location>
        <begin position="24"/>
        <end position="156"/>
    </location>
</feature>
<dbReference type="PROSITE" id="PS51462">
    <property type="entry name" value="NUDIX"/>
    <property type="match status" value="1"/>
</dbReference>
<keyword evidence="14" id="KW-1185">Reference proteome</keyword>
<feature type="binding site" evidence="10">
    <location>
        <position position="106"/>
    </location>
    <ligand>
        <name>Mn(2+)</name>
        <dbReference type="ChEBI" id="CHEBI:29035"/>
    </ligand>
</feature>
<dbReference type="PANTHER" id="PTHR10885:SF0">
    <property type="entry name" value="ISOPENTENYL-DIPHOSPHATE DELTA-ISOMERASE"/>
    <property type="match status" value="1"/>
</dbReference>
<protein>
    <recommendedName>
        <fullName evidence="3 10">Isopentenyl-diphosphate Delta-isomerase</fullName>
        <shortName evidence="10">IPP isomerase</shortName>
        <ecNumber evidence="3 10">5.3.3.2</ecNumber>
    </recommendedName>
    <alternativeName>
        <fullName evidence="10">IPP:DMAPP isomerase</fullName>
    </alternativeName>
    <alternativeName>
        <fullName evidence="10">Isopentenyl pyrophosphate isomerase</fullName>
    </alternativeName>
</protein>
<comment type="catalytic activity">
    <reaction evidence="10">
        <text>isopentenyl diphosphate = dimethylallyl diphosphate</text>
        <dbReference type="Rhea" id="RHEA:23284"/>
        <dbReference type="ChEBI" id="CHEBI:57623"/>
        <dbReference type="ChEBI" id="CHEBI:128769"/>
        <dbReference type="EC" id="5.3.3.2"/>
    </reaction>
</comment>
<keyword evidence="6 10" id="KW-0460">Magnesium</keyword>
<dbReference type="HOGENOM" id="CLU_060552_2_1_5"/>
<evidence type="ECO:0000256" key="1">
    <source>
        <dbReference type="ARBA" id="ARBA00004826"/>
    </source>
</evidence>
<name>B6ITT1_RHOCS</name>
<sequence length="169" mass="18803">MILVDADDRETGIAPKLLAHQEGLRHRAFSVFVRDPQGRQLLQRRAAVKYHSGGLWSNTCCGHPRPGEGLAEAAGRRLFEELGFTCALRPLGRLHYAVDFGNGLHENEMVTLFAGEHAGAVRPNPDEVDAIAWTDEPSLLADIEANPDAYTYWFRLYMTEHLPVVRAGL</sequence>
<dbReference type="HAMAP" id="MF_00202">
    <property type="entry name" value="Idi"/>
    <property type="match status" value="1"/>
</dbReference>
<dbReference type="GO" id="GO:0050992">
    <property type="term" value="P:dimethylallyl diphosphate biosynthetic process"/>
    <property type="evidence" value="ECO:0007669"/>
    <property type="project" value="UniProtKB-UniRule"/>
</dbReference>
<dbReference type="GO" id="GO:0015995">
    <property type="term" value="P:chlorophyll biosynthetic process"/>
    <property type="evidence" value="ECO:0007669"/>
    <property type="project" value="UniProtKB-UniRule"/>
</dbReference>
<feature type="active site" evidence="10 11">
    <location>
        <position position="108"/>
    </location>
</feature>